<accession>A0AAT9GML8</accession>
<feature type="transmembrane region" description="Helical" evidence="1">
    <location>
        <begin position="7"/>
        <end position="26"/>
    </location>
</feature>
<dbReference type="KEGG" id="sjv:SJAV_00790"/>
<proteinExistence type="predicted"/>
<gene>
    <name evidence="2" type="ORF">SJAV_00790</name>
</gene>
<sequence length="173" mass="20211">MKYPILLSYFIVSILIDIIPLPWWYYSVGGIFQIYDSPFQINLIMLGENLVIAQVLNILLNALRIYVLMNLIYGIILIFKGEKYSYSTMFWLPIFYLLDPVIIYFVVDYLVSKGIGMSINYPFLIIGQETLTTQYQGATVSMLIQSYPTILFWLSLIPVILYIMFLITERKKN</sequence>
<dbReference type="EMBL" id="AP031322">
    <property type="protein sequence ID" value="BFH72135.1"/>
    <property type="molecule type" value="Genomic_DNA"/>
</dbReference>
<keyword evidence="1" id="KW-0812">Transmembrane</keyword>
<feature type="transmembrane region" description="Helical" evidence="1">
    <location>
        <begin position="90"/>
        <end position="111"/>
    </location>
</feature>
<name>A0AAT9GML8_9CREN</name>
<feature type="transmembrane region" description="Helical" evidence="1">
    <location>
        <begin position="55"/>
        <end position="78"/>
    </location>
</feature>
<keyword evidence="1" id="KW-1133">Transmembrane helix</keyword>
<dbReference type="RefSeq" id="WP_369610384.1">
    <property type="nucleotide sequence ID" value="NZ_AP031322.1"/>
</dbReference>
<protein>
    <submittedName>
        <fullName evidence="2">Uncharacterized protein</fullName>
    </submittedName>
</protein>
<evidence type="ECO:0000313" key="2">
    <source>
        <dbReference type="EMBL" id="BFH72135.1"/>
    </source>
</evidence>
<organism evidence="2">
    <name type="scientific">Sulfurisphaera javensis</name>
    <dbReference type="NCBI Taxonomy" id="2049879"/>
    <lineage>
        <taxon>Archaea</taxon>
        <taxon>Thermoproteota</taxon>
        <taxon>Thermoprotei</taxon>
        <taxon>Sulfolobales</taxon>
        <taxon>Sulfolobaceae</taxon>
        <taxon>Sulfurisphaera</taxon>
    </lineage>
</organism>
<evidence type="ECO:0000256" key="1">
    <source>
        <dbReference type="SAM" id="Phobius"/>
    </source>
</evidence>
<feature type="transmembrane region" description="Helical" evidence="1">
    <location>
        <begin position="150"/>
        <end position="168"/>
    </location>
</feature>
<dbReference type="AlphaFoldDB" id="A0AAT9GML8"/>
<reference evidence="2" key="1">
    <citation type="submission" date="2024-03" db="EMBL/GenBank/DDBJ databases">
        <title>Complete genome sequence of Sulfurisphaera javensis strain KD-1.</title>
        <authorList>
            <person name="Sakai H."/>
            <person name="Nur N."/>
            <person name="Suwanto A."/>
            <person name="Kurosawa N."/>
        </authorList>
    </citation>
    <scope>NUCLEOTIDE SEQUENCE</scope>
    <source>
        <strain evidence="2">KD-1</strain>
    </source>
</reference>
<keyword evidence="1" id="KW-0472">Membrane</keyword>
<dbReference type="GeneID" id="92353012"/>